<accession>A0ABS7F3K0</accession>
<sequence>MAGHEPDEQEGEAFLLIESGAVGFLLFPFAMAEVERLPPANDAAPAAAPDGPQDRPSPG</sequence>
<proteinExistence type="predicted"/>
<evidence type="ECO:0000313" key="2">
    <source>
        <dbReference type="EMBL" id="MBW8270177.1"/>
    </source>
</evidence>
<comment type="caution">
    <text evidence="2">The sequence shown here is derived from an EMBL/GenBank/DDBJ whole genome shotgun (WGS) entry which is preliminary data.</text>
</comment>
<dbReference type="Proteomes" id="UP001519924">
    <property type="component" value="Unassembled WGS sequence"/>
</dbReference>
<name>A0ABS7F3K0_9PROT</name>
<dbReference type="RefSeq" id="WP_220117923.1">
    <property type="nucleotide sequence ID" value="NZ_JAHZUY010000032.1"/>
</dbReference>
<feature type="region of interest" description="Disordered" evidence="1">
    <location>
        <begin position="40"/>
        <end position="59"/>
    </location>
</feature>
<organism evidence="2 3">
    <name type="scientific">Caldovatus aquaticus</name>
    <dbReference type="NCBI Taxonomy" id="2865671"/>
    <lineage>
        <taxon>Bacteria</taxon>
        <taxon>Pseudomonadati</taxon>
        <taxon>Pseudomonadota</taxon>
        <taxon>Alphaproteobacteria</taxon>
        <taxon>Acetobacterales</taxon>
        <taxon>Roseomonadaceae</taxon>
        <taxon>Caldovatus</taxon>
    </lineage>
</organism>
<evidence type="ECO:0000256" key="1">
    <source>
        <dbReference type="SAM" id="MobiDB-lite"/>
    </source>
</evidence>
<dbReference type="EMBL" id="JAHZUY010000032">
    <property type="protein sequence ID" value="MBW8270177.1"/>
    <property type="molecule type" value="Genomic_DNA"/>
</dbReference>
<evidence type="ECO:0000313" key="3">
    <source>
        <dbReference type="Proteomes" id="UP001519924"/>
    </source>
</evidence>
<reference evidence="2 3" key="1">
    <citation type="submission" date="2021-08" db="EMBL/GenBank/DDBJ databases">
        <title>Caldovatus sediminis gen. nov., sp. nov., a moderately thermophilic bacterium isolated from a hot spring.</title>
        <authorList>
            <person name="Hu C.-J."/>
            <person name="Li W.-J."/>
            <person name="Xian W.-D."/>
        </authorList>
    </citation>
    <scope>NUCLEOTIDE SEQUENCE [LARGE SCALE GENOMIC DNA]</scope>
    <source>
        <strain evidence="2 3">SYSU G05006</strain>
    </source>
</reference>
<keyword evidence="3" id="KW-1185">Reference proteome</keyword>
<gene>
    <name evidence="2" type="ORF">K1J50_11840</name>
</gene>
<protein>
    <submittedName>
        <fullName evidence="2">Uncharacterized protein</fullName>
    </submittedName>
</protein>